<evidence type="ECO:0000256" key="1">
    <source>
        <dbReference type="SAM" id="MobiDB-lite"/>
    </source>
</evidence>
<protein>
    <recommendedName>
        <fullName evidence="4">Deoxyribonuclease NucA/NucB domain-containing protein</fullName>
    </recommendedName>
</protein>
<sequence>MAIQSYVYTLLLLCLTGLPVLAQDIAHEGVSYAKADNLGFSLNLVSGLEGTAPLQAPPPVGDLGDAVLGKRQRFRCVPPSWIQCPNNPRKCRPPGAECCGTQYYYWPQTHHCCADGSGSCRLGTFCCPKNCCRPGGRCGADGSCSTRVIRTRTQSSTRTRTSAGTTKTAGTSLTRTRSTGTATETRCAAATATNRPRQVAPPGNLPEVKMRFKEKIMRVSDGNGGFKKVCVDNREVMNSMCDGMKDYNGCISEEMQLKYEPDEKARSNNRGKKCPDNFCTPQNVDCDPSNPSKPCNQYYQFIDFSASQLSNNHPFQLTCDEFPFANSKEGGNPGRGTSICVPAWQQNTQGGYLSGIGKRTSGPDRSYVLKLVGWDCATRRPKSGFATNCVGRARREIDTTSSRDVTGEDLWMDFAEPGENYLLLYIGDLPAGVYTYDLNLSTGSFAAVSIVDKLGEQHAAIPGFNAQNGRQTISFNLTYGAPGLALMGVTGDTNISMAYNATGLTGDDAKSAAVGNAGLAFGLFALPAAVAFGMAVVWM</sequence>
<feature type="chain" id="PRO_5005199260" description="Deoxyribonuclease NucA/NucB domain-containing protein" evidence="3">
    <location>
        <begin position="23"/>
        <end position="539"/>
    </location>
</feature>
<dbReference type="STRING" id="2060906.A0A0H1B6H6"/>
<dbReference type="Pfam" id="PF14040">
    <property type="entry name" value="DNase_NucA_NucB"/>
    <property type="match status" value="1"/>
</dbReference>
<feature type="domain" description="Deoxyribonuclease NucA/NucB" evidence="4">
    <location>
        <begin position="308"/>
        <end position="359"/>
    </location>
</feature>
<feature type="transmembrane region" description="Helical" evidence="2">
    <location>
        <begin position="517"/>
        <end position="538"/>
    </location>
</feature>
<dbReference type="Proteomes" id="UP000053573">
    <property type="component" value="Unassembled WGS sequence"/>
</dbReference>
<dbReference type="EMBL" id="LDEV01002993">
    <property type="protein sequence ID" value="KLJ06688.1"/>
    <property type="molecule type" value="Genomic_DNA"/>
</dbReference>
<dbReference type="InterPro" id="IPR029476">
    <property type="entry name" value="DNase_NucA_NucB"/>
</dbReference>
<feature type="region of interest" description="Disordered" evidence="1">
    <location>
        <begin position="155"/>
        <end position="176"/>
    </location>
</feature>
<evidence type="ECO:0000256" key="3">
    <source>
        <dbReference type="SAM" id="SignalP"/>
    </source>
</evidence>
<dbReference type="AlphaFoldDB" id="A0A0H1B6H6"/>
<keyword evidence="3" id="KW-0732">Signal</keyword>
<comment type="caution">
    <text evidence="5">The sequence shown here is derived from an EMBL/GenBank/DDBJ whole genome shotgun (WGS) entry which is preliminary data.</text>
</comment>
<feature type="signal peptide" evidence="3">
    <location>
        <begin position="1"/>
        <end position="22"/>
    </location>
</feature>
<evidence type="ECO:0000313" key="6">
    <source>
        <dbReference type="Proteomes" id="UP000053573"/>
    </source>
</evidence>
<reference evidence="6" key="1">
    <citation type="journal article" date="2015" name="PLoS Genet.">
        <title>The dynamic genome and transcriptome of the human fungal pathogen Blastomyces and close relative Emmonsia.</title>
        <authorList>
            <person name="Munoz J.F."/>
            <person name="Gauthier G.M."/>
            <person name="Desjardins C.A."/>
            <person name="Gallo J.E."/>
            <person name="Holder J."/>
            <person name="Sullivan T.D."/>
            <person name="Marty A.J."/>
            <person name="Carmen J.C."/>
            <person name="Chen Z."/>
            <person name="Ding L."/>
            <person name="Gujja S."/>
            <person name="Magrini V."/>
            <person name="Misas E."/>
            <person name="Mitreva M."/>
            <person name="Priest M."/>
            <person name="Saif S."/>
            <person name="Whiston E.A."/>
            <person name="Young S."/>
            <person name="Zeng Q."/>
            <person name="Goldman W.E."/>
            <person name="Mardis E.R."/>
            <person name="Taylor J.W."/>
            <person name="McEwen J.G."/>
            <person name="Clay O.K."/>
            <person name="Klein B.S."/>
            <person name="Cuomo C.A."/>
        </authorList>
    </citation>
    <scope>NUCLEOTIDE SEQUENCE [LARGE SCALE GENOMIC DNA]</scope>
    <source>
        <strain evidence="6">UAMH 139</strain>
    </source>
</reference>
<evidence type="ECO:0000256" key="2">
    <source>
        <dbReference type="SAM" id="Phobius"/>
    </source>
</evidence>
<evidence type="ECO:0000313" key="5">
    <source>
        <dbReference type="EMBL" id="KLJ06688.1"/>
    </source>
</evidence>
<dbReference type="OrthoDB" id="2748312at2759"/>
<keyword evidence="2" id="KW-0472">Membrane</keyword>
<name>A0A0H1B6H6_9EURO</name>
<accession>A0A0H1B6H6</accession>
<organism evidence="5 6">
    <name type="scientific">Blastomyces silverae</name>
    <dbReference type="NCBI Taxonomy" id="2060906"/>
    <lineage>
        <taxon>Eukaryota</taxon>
        <taxon>Fungi</taxon>
        <taxon>Dikarya</taxon>
        <taxon>Ascomycota</taxon>
        <taxon>Pezizomycotina</taxon>
        <taxon>Eurotiomycetes</taxon>
        <taxon>Eurotiomycetidae</taxon>
        <taxon>Onygenales</taxon>
        <taxon>Ajellomycetaceae</taxon>
        <taxon>Blastomyces</taxon>
    </lineage>
</organism>
<keyword evidence="6" id="KW-1185">Reference proteome</keyword>
<gene>
    <name evidence="5" type="ORF">EMPG_17826</name>
</gene>
<keyword evidence="2" id="KW-0812">Transmembrane</keyword>
<evidence type="ECO:0000259" key="4">
    <source>
        <dbReference type="Pfam" id="PF14040"/>
    </source>
</evidence>
<keyword evidence="2" id="KW-1133">Transmembrane helix</keyword>
<proteinExistence type="predicted"/>